<proteinExistence type="predicted"/>
<feature type="transmembrane region" description="Helical" evidence="1">
    <location>
        <begin position="21"/>
        <end position="38"/>
    </location>
</feature>
<keyword evidence="1" id="KW-0812">Transmembrane</keyword>
<evidence type="ECO:0008006" key="4">
    <source>
        <dbReference type="Google" id="ProtNLM"/>
    </source>
</evidence>
<keyword evidence="3" id="KW-1185">Reference proteome</keyword>
<evidence type="ECO:0000313" key="3">
    <source>
        <dbReference type="Proteomes" id="UP001225072"/>
    </source>
</evidence>
<feature type="transmembrane region" description="Helical" evidence="1">
    <location>
        <begin position="259"/>
        <end position="278"/>
    </location>
</feature>
<organism evidence="2 3">
    <name type="scientific">Chryseobacterium camelliae</name>
    <dbReference type="NCBI Taxonomy" id="1265445"/>
    <lineage>
        <taxon>Bacteria</taxon>
        <taxon>Pseudomonadati</taxon>
        <taxon>Bacteroidota</taxon>
        <taxon>Flavobacteriia</taxon>
        <taxon>Flavobacteriales</taxon>
        <taxon>Weeksellaceae</taxon>
        <taxon>Chryseobacterium group</taxon>
        <taxon>Chryseobacterium</taxon>
    </lineage>
</organism>
<feature type="transmembrane region" description="Helical" evidence="1">
    <location>
        <begin position="149"/>
        <end position="167"/>
    </location>
</feature>
<dbReference type="RefSeq" id="WP_307445242.1">
    <property type="nucleotide sequence ID" value="NZ_JAUTAL010000001.1"/>
</dbReference>
<feature type="transmembrane region" description="Helical" evidence="1">
    <location>
        <begin position="228"/>
        <end position="247"/>
    </location>
</feature>
<feature type="transmembrane region" description="Helical" evidence="1">
    <location>
        <begin position="202"/>
        <end position="222"/>
    </location>
</feature>
<protein>
    <recommendedName>
        <fullName evidence="4">HTTM domain-containing protein</fullName>
    </recommendedName>
</protein>
<accession>A0ABU0TD03</accession>
<keyword evidence="1" id="KW-1133">Transmembrane helix</keyword>
<feature type="transmembrane region" description="Helical" evidence="1">
    <location>
        <begin position="58"/>
        <end position="76"/>
    </location>
</feature>
<comment type="caution">
    <text evidence="2">The sequence shown here is derived from an EMBL/GenBank/DDBJ whole genome shotgun (WGS) entry which is preliminary data.</text>
</comment>
<evidence type="ECO:0000313" key="2">
    <source>
        <dbReference type="EMBL" id="MDQ1094954.1"/>
    </source>
</evidence>
<dbReference type="EMBL" id="JAUTAL010000001">
    <property type="protein sequence ID" value="MDQ1094954.1"/>
    <property type="molecule type" value="Genomic_DNA"/>
</dbReference>
<feature type="transmembrane region" description="Helical" evidence="1">
    <location>
        <begin position="173"/>
        <end position="195"/>
    </location>
</feature>
<reference evidence="2 3" key="1">
    <citation type="submission" date="2023-07" db="EMBL/GenBank/DDBJ databases">
        <title>Functional and genomic diversity of the sorghum phyllosphere microbiome.</title>
        <authorList>
            <person name="Shade A."/>
        </authorList>
    </citation>
    <scope>NUCLEOTIDE SEQUENCE [LARGE SCALE GENOMIC DNA]</scope>
    <source>
        <strain evidence="2 3">SORGH_AS_1064</strain>
    </source>
</reference>
<evidence type="ECO:0000256" key="1">
    <source>
        <dbReference type="SAM" id="Phobius"/>
    </source>
</evidence>
<dbReference type="Proteomes" id="UP001225072">
    <property type="component" value="Unassembled WGS sequence"/>
</dbReference>
<sequence length="374" mass="44069">MDLRKNLALSDQQSIRLMVKVVTFFWLVTKIWSYKTWITERLYPVIPPLDMTQDISPVFHVVLFCLSVILMVLILISDKKSLLIVLLISELISCSLDMVRWQPWEYMYMTILLLIIIGLHKPGNLRIMLHLFLVSVYLFSGLHKLNREFLTSIWTQMFLIDLFGFSMEQILNYKLFFIGLIIPVTEIVFAILLLISRSKRKISFLLMAMHVIVLMVIGPAGLKYNSVVWPWNLSLIFILAVLYERPLESVRKKILIRNLYWLGLWFMMPVLSFSGRWYQYFSFNLYSGKQDQMYICFPKVKPEMQPYFELKNEGLCPDMYCINLQNWAMAEIKSAPVPEPEIYKKVAADLKLRYADEGVKIFLYHPVNRTLTEL</sequence>
<name>A0ABU0TD03_9FLAO</name>
<gene>
    <name evidence="2" type="ORF">QE404_000101</name>
</gene>
<keyword evidence="1" id="KW-0472">Membrane</keyword>